<dbReference type="EMBL" id="JAMKFB020000011">
    <property type="protein sequence ID" value="KAL0181581.1"/>
    <property type="molecule type" value="Genomic_DNA"/>
</dbReference>
<evidence type="ECO:0000313" key="3">
    <source>
        <dbReference type="Proteomes" id="UP001529510"/>
    </source>
</evidence>
<dbReference type="InterPro" id="IPR036259">
    <property type="entry name" value="MFS_trans_sf"/>
</dbReference>
<evidence type="ECO:0000256" key="1">
    <source>
        <dbReference type="ARBA" id="ARBA00004141"/>
    </source>
</evidence>
<feature type="non-terminal residue" evidence="2">
    <location>
        <position position="57"/>
    </location>
</feature>
<dbReference type="AlphaFoldDB" id="A0ABD0Q6Z7"/>
<evidence type="ECO:0000313" key="2">
    <source>
        <dbReference type="EMBL" id="KAL0181581.1"/>
    </source>
</evidence>
<comment type="subcellular location">
    <subcellularLocation>
        <location evidence="1">Membrane</location>
        <topology evidence="1">Multi-pass membrane protein</topology>
    </subcellularLocation>
</comment>
<accession>A0ABD0Q6Z7</accession>
<name>A0ABD0Q6Z7_CIRMR</name>
<protein>
    <submittedName>
        <fullName evidence="2">Uncharacterized protein</fullName>
    </submittedName>
</protein>
<gene>
    <name evidence="2" type="ORF">M9458_023987</name>
</gene>
<comment type="caution">
    <text evidence="2">The sequence shown here is derived from an EMBL/GenBank/DDBJ whole genome shotgun (WGS) entry which is preliminary data.</text>
</comment>
<proteinExistence type="predicted"/>
<sequence length="57" mass="6539">CLWGPGDYKLEIQDMLAEQAVIGKEHNKSLLDLLREKHLRWQILSMVVINGCIQFSG</sequence>
<organism evidence="2 3">
    <name type="scientific">Cirrhinus mrigala</name>
    <name type="common">Mrigala</name>
    <dbReference type="NCBI Taxonomy" id="683832"/>
    <lineage>
        <taxon>Eukaryota</taxon>
        <taxon>Metazoa</taxon>
        <taxon>Chordata</taxon>
        <taxon>Craniata</taxon>
        <taxon>Vertebrata</taxon>
        <taxon>Euteleostomi</taxon>
        <taxon>Actinopterygii</taxon>
        <taxon>Neopterygii</taxon>
        <taxon>Teleostei</taxon>
        <taxon>Ostariophysi</taxon>
        <taxon>Cypriniformes</taxon>
        <taxon>Cyprinidae</taxon>
        <taxon>Labeoninae</taxon>
        <taxon>Labeonini</taxon>
        <taxon>Cirrhinus</taxon>
    </lineage>
</organism>
<keyword evidence="3" id="KW-1185">Reference proteome</keyword>
<dbReference type="Proteomes" id="UP001529510">
    <property type="component" value="Unassembled WGS sequence"/>
</dbReference>
<dbReference type="Gene3D" id="1.20.1250.20">
    <property type="entry name" value="MFS general substrate transporter like domains"/>
    <property type="match status" value="1"/>
</dbReference>
<dbReference type="GO" id="GO:0016020">
    <property type="term" value="C:membrane"/>
    <property type="evidence" value="ECO:0007669"/>
    <property type="project" value="UniProtKB-SubCell"/>
</dbReference>
<reference evidence="2 3" key="1">
    <citation type="submission" date="2024-05" db="EMBL/GenBank/DDBJ databases">
        <title>Genome sequencing and assembly of Indian major carp, Cirrhinus mrigala (Hamilton, 1822).</title>
        <authorList>
            <person name="Mohindra V."/>
            <person name="Chowdhury L.M."/>
            <person name="Lal K."/>
            <person name="Jena J.K."/>
        </authorList>
    </citation>
    <scope>NUCLEOTIDE SEQUENCE [LARGE SCALE GENOMIC DNA]</scope>
    <source>
        <strain evidence="2">CM1030</strain>
        <tissue evidence="2">Blood</tissue>
    </source>
</reference>
<feature type="non-terminal residue" evidence="2">
    <location>
        <position position="1"/>
    </location>
</feature>